<protein>
    <submittedName>
        <fullName evidence="1">Uncharacterized protein</fullName>
    </submittedName>
</protein>
<proteinExistence type="predicted"/>
<accession>A0A9D4IH60</accession>
<keyword evidence="2" id="KW-1185">Reference proteome</keyword>
<evidence type="ECO:0000313" key="1">
    <source>
        <dbReference type="EMBL" id="KAH3772342.1"/>
    </source>
</evidence>
<comment type="caution">
    <text evidence="1">The sequence shown here is derived from an EMBL/GenBank/DDBJ whole genome shotgun (WGS) entry which is preliminary data.</text>
</comment>
<sequence length="90" mass="9702">MNRSLLIVIECGRAIICINSLKEKSMTSGSLARHLALGTRASAEWRSVALLGTSDLPVQTARFPLISGSLFSDAEESCQYTSRVVMNLGT</sequence>
<evidence type="ECO:0000313" key="2">
    <source>
        <dbReference type="Proteomes" id="UP000828390"/>
    </source>
</evidence>
<reference evidence="1" key="2">
    <citation type="submission" date="2020-11" db="EMBL/GenBank/DDBJ databases">
        <authorList>
            <person name="McCartney M.A."/>
            <person name="Auch B."/>
            <person name="Kono T."/>
            <person name="Mallez S."/>
            <person name="Becker A."/>
            <person name="Gohl D.M."/>
            <person name="Silverstein K.A.T."/>
            <person name="Koren S."/>
            <person name="Bechman K.B."/>
            <person name="Herman A."/>
            <person name="Abrahante J.E."/>
            <person name="Garbe J."/>
        </authorList>
    </citation>
    <scope>NUCLEOTIDE SEQUENCE</scope>
    <source>
        <strain evidence="1">Duluth1</strain>
        <tissue evidence="1">Whole animal</tissue>
    </source>
</reference>
<name>A0A9D4IH60_DREPO</name>
<reference evidence="1" key="1">
    <citation type="journal article" date="2019" name="bioRxiv">
        <title>The Genome of the Zebra Mussel, Dreissena polymorpha: A Resource for Invasive Species Research.</title>
        <authorList>
            <person name="McCartney M.A."/>
            <person name="Auch B."/>
            <person name="Kono T."/>
            <person name="Mallez S."/>
            <person name="Zhang Y."/>
            <person name="Obille A."/>
            <person name="Becker A."/>
            <person name="Abrahante J.E."/>
            <person name="Garbe J."/>
            <person name="Badalamenti J.P."/>
            <person name="Herman A."/>
            <person name="Mangelson H."/>
            <person name="Liachko I."/>
            <person name="Sullivan S."/>
            <person name="Sone E.D."/>
            <person name="Koren S."/>
            <person name="Silverstein K.A.T."/>
            <person name="Beckman K.B."/>
            <person name="Gohl D.M."/>
        </authorList>
    </citation>
    <scope>NUCLEOTIDE SEQUENCE</scope>
    <source>
        <strain evidence="1">Duluth1</strain>
        <tissue evidence="1">Whole animal</tissue>
    </source>
</reference>
<organism evidence="1 2">
    <name type="scientific">Dreissena polymorpha</name>
    <name type="common">Zebra mussel</name>
    <name type="synonym">Mytilus polymorpha</name>
    <dbReference type="NCBI Taxonomy" id="45954"/>
    <lineage>
        <taxon>Eukaryota</taxon>
        <taxon>Metazoa</taxon>
        <taxon>Spiralia</taxon>
        <taxon>Lophotrochozoa</taxon>
        <taxon>Mollusca</taxon>
        <taxon>Bivalvia</taxon>
        <taxon>Autobranchia</taxon>
        <taxon>Heteroconchia</taxon>
        <taxon>Euheterodonta</taxon>
        <taxon>Imparidentia</taxon>
        <taxon>Neoheterodontei</taxon>
        <taxon>Myida</taxon>
        <taxon>Dreissenoidea</taxon>
        <taxon>Dreissenidae</taxon>
        <taxon>Dreissena</taxon>
    </lineage>
</organism>
<dbReference type="EMBL" id="JAIWYP010000009">
    <property type="protein sequence ID" value="KAH3772342.1"/>
    <property type="molecule type" value="Genomic_DNA"/>
</dbReference>
<gene>
    <name evidence="1" type="ORF">DPMN_173679</name>
</gene>
<dbReference type="Proteomes" id="UP000828390">
    <property type="component" value="Unassembled WGS sequence"/>
</dbReference>
<dbReference type="AlphaFoldDB" id="A0A9D4IH60"/>